<reference evidence="1" key="1">
    <citation type="submission" date="2023-01" db="EMBL/GenBank/DDBJ databases">
        <title>Complete genome sequence of Planctobacterium marinum strain Dej080120_11.</title>
        <authorList>
            <person name="Ueki S."/>
            <person name="Maruyama F."/>
        </authorList>
    </citation>
    <scope>NUCLEOTIDE SEQUENCE</scope>
    <source>
        <strain evidence="1">Dej080120_11</strain>
    </source>
</reference>
<gene>
    <name evidence="1" type="ORF">MACH26_05970</name>
</gene>
<evidence type="ECO:0000313" key="1">
    <source>
        <dbReference type="EMBL" id="BDX05076.1"/>
    </source>
</evidence>
<dbReference type="EMBL" id="AP027272">
    <property type="protein sequence ID" value="BDX05076.1"/>
    <property type="molecule type" value="Genomic_DNA"/>
</dbReference>
<proteinExistence type="predicted"/>
<dbReference type="AlphaFoldDB" id="A0AA48HEV3"/>
<organism evidence="1 2">
    <name type="scientific">Planctobacterium marinum</name>
    <dbReference type="NCBI Taxonomy" id="1631968"/>
    <lineage>
        <taxon>Bacteria</taxon>
        <taxon>Pseudomonadati</taxon>
        <taxon>Pseudomonadota</taxon>
        <taxon>Gammaproteobacteria</taxon>
        <taxon>Alteromonadales</taxon>
        <taxon>Alteromonadaceae</taxon>
        <taxon>Planctobacterium</taxon>
    </lineage>
</organism>
<dbReference type="InterPro" id="IPR011463">
    <property type="entry name" value="DUF1569"/>
</dbReference>
<dbReference type="KEGG" id="pmaw:MACH26_05970"/>
<evidence type="ECO:0008006" key="3">
    <source>
        <dbReference type="Google" id="ProtNLM"/>
    </source>
</evidence>
<dbReference type="Gene3D" id="1.20.120.450">
    <property type="entry name" value="dinb family like domain"/>
    <property type="match status" value="1"/>
</dbReference>
<name>A0AA48HEV3_9ALTE</name>
<protein>
    <recommendedName>
        <fullName evidence="3">DUF1569 domain-containing protein</fullName>
    </recommendedName>
</protein>
<evidence type="ECO:0000313" key="2">
    <source>
        <dbReference type="Proteomes" id="UP001333710"/>
    </source>
</evidence>
<dbReference type="Proteomes" id="UP001333710">
    <property type="component" value="Chromosome"/>
</dbReference>
<dbReference type="Pfam" id="PF07606">
    <property type="entry name" value="DUF1569"/>
    <property type="match status" value="1"/>
</dbReference>
<sequence>MVMKRRLFIASSLSLGFLGVSGLTAWNLIPRNNEDLSIATLLKELRSIDTSALSIESSWTVGQSLAHMAQSIEYSITGYPVHKSEMFKSTVGRAAFTAFSSKGQMKHNLKEDIPGAPSVANINAEDGMTRLLTAFETFQSHQGELAEHFAYGPLGHEEYALAHVLHVKDHFTQLV</sequence>
<keyword evidence="2" id="KW-1185">Reference proteome</keyword>
<dbReference type="InterPro" id="IPR034660">
    <property type="entry name" value="DinB/YfiT-like"/>
</dbReference>
<accession>A0AA48HEV3</accession>